<name>G3AJH0_SPAPN</name>
<dbReference type="InterPro" id="IPR044713">
    <property type="entry name" value="DNJA1/2-like"/>
</dbReference>
<evidence type="ECO:0000256" key="2">
    <source>
        <dbReference type="ARBA" id="ARBA00022737"/>
    </source>
</evidence>
<dbReference type="OMA" id="HTCEVNL"/>
<dbReference type="Gene3D" id="2.10.230.10">
    <property type="entry name" value="Heat shock protein DnaJ, cysteine-rich domain"/>
    <property type="match status" value="1"/>
</dbReference>
<dbReference type="HOGENOM" id="CLU_017633_10_5_1"/>
<dbReference type="CDD" id="cd10747">
    <property type="entry name" value="DnaJ_C"/>
    <property type="match status" value="1"/>
</dbReference>
<dbReference type="Pfam" id="PF00226">
    <property type="entry name" value="DnaJ"/>
    <property type="match status" value="1"/>
</dbReference>
<dbReference type="PROSITE" id="PS51188">
    <property type="entry name" value="ZF_CR"/>
    <property type="match status" value="1"/>
</dbReference>
<dbReference type="SUPFAM" id="SSF49493">
    <property type="entry name" value="HSP40/DnaJ peptide-binding domain"/>
    <property type="match status" value="2"/>
</dbReference>
<sequence>MVKETHLYDILEVSTAASTEEISKNYKRRALKCHPDKTNHDPQLTEQFKEMTRAYEVLRDPNQRTIYDQYGEEGLSGVVVDEPQQAPAAAAAPPPVPPRRRSAFATDIFSQVFNDINSMFSQGPMFEFSATSAPGSGHPFMSTTTSTSTIFDGTQFSSSASGSFENMKKIVEPWGEQEFMRGEDIHHTCTVNLADLVYGKTIKLQLPKNSKCGVCQGNGGFNPKTCIQCRGTGKIKTTFCNRFSRFQQTGSCKPCNGTGIFTHYKDKCPNCKATGYIQQSKLIKVNVYPGSKDGDRIILPSEGDEGRNIIPGDLIIHLRQNRHPFLVRKGHDLFMDHEIDLKTALLGGEIQIPNFIKQGQLLKVYINVHGIESVNNNDSIQQGEIVGVINSDEPKILKGLGMPINEMVKGGEIIENLNEVEEMKEVLFDLRRYNRGNLYINFHVKLPNIGDFSQMDLLQLQSILPSAQPTGENGSEIIESNLANLPGNPRIYKSVSPTKSSSGDIDMDINGGSYVNGKRRRF</sequence>
<evidence type="ECO:0000259" key="7">
    <source>
        <dbReference type="PROSITE" id="PS51188"/>
    </source>
</evidence>
<dbReference type="GO" id="GO:0006457">
    <property type="term" value="P:protein folding"/>
    <property type="evidence" value="ECO:0007669"/>
    <property type="project" value="InterPro"/>
</dbReference>
<dbReference type="SMART" id="SM00271">
    <property type="entry name" value="DnaJ"/>
    <property type="match status" value="1"/>
</dbReference>
<feature type="zinc finger region" description="CR-type" evidence="5">
    <location>
        <begin position="199"/>
        <end position="280"/>
    </location>
</feature>
<protein>
    <submittedName>
        <fullName evidence="8">Uncharacterized protein</fullName>
    </submittedName>
</protein>
<dbReference type="KEGG" id="spaa:SPAPADRAFT_59248"/>
<dbReference type="Proteomes" id="UP000000709">
    <property type="component" value="Unassembled WGS sequence"/>
</dbReference>
<evidence type="ECO:0000259" key="6">
    <source>
        <dbReference type="PROSITE" id="PS50076"/>
    </source>
</evidence>
<keyword evidence="2" id="KW-0677">Repeat</keyword>
<dbReference type="InterPro" id="IPR001623">
    <property type="entry name" value="DnaJ_domain"/>
</dbReference>
<dbReference type="PRINTS" id="PR00625">
    <property type="entry name" value="JDOMAIN"/>
</dbReference>
<dbReference type="InterPro" id="IPR002939">
    <property type="entry name" value="DnaJ_C"/>
</dbReference>
<dbReference type="GO" id="GO:0051082">
    <property type="term" value="F:unfolded protein binding"/>
    <property type="evidence" value="ECO:0007669"/>
    <property type="project" value="InterPro"/>
</dbReference>
<dbReference type="InterPro" id="IPR001305">
    <property type="entry name" value="HSP_DnaJ_Cys-rich_dom"/>
</dbReference>
<proteinExistence type="predicted"/>
<dbReference type="InterPro" id="IPR008971">
    <property type="entry name" value="HSP40/DnaJ_pept-bd"/>
</dbReference>
<dbReference type="CDD" id="cd10719">
    <property type="entry name" value="DnaJ_zf"/>
    <property type="match status" value="1"/>
</dbReference>
<dbReference type="CDD" id="cd06257">
    <property type="entry name" value="DnaJ"/>
    <property type="match status" value="1"/>
</dbReference>
<dbReference type="SUPFAM" id="SSF57938">
    <property type="entry name" value="DnaJ/Hsp40 cysteine-rich domain"/>
    <property type="match status" value="1"/>
</dbReference>
<dbReference type="SUPFAM" id="SSF46565">
    <property type="entry name" value="Chaperone J-domain"/>
    <property type="match status" value="1"/>
</dbReference>
<feature type="domain" description="J" evidence="6">
    <location>
        <begin position="6"/>
        <end position="71"/>
    </location>
</feature>
<dbReference type="GeneID" id="18872835"/>
<dbReference type="OrthoDB" id="550424at2759"/>
<dbReference type="GO" id="GO:0008270">
    <property type="term" value="F:zinc ion binding"/>
    <property type="evidence" value="ECO:0007669"/>
    <property type="project" value="UniProtKB-KW"/>
</dbReference>
<feature type="domain" description="CR-type" evidence="7">
    <location>
        <begin position="199"/>
        <end position="280"/>
    </location>
</feature>
<evidence type="ECO:0000256" key="1">
    <source>
        <dbReference type="ARBA" id="ARBA00022723"/>
    </source>
</evidence>
<dbReference type="RefSeq" id="XP_007373457.1">
    <property type="nucleotide sequence ID" value="XM_007373395.1"/>
</dbReference>
<evidence type="ECO:0000256" key="5">
    <source>
        <dbReference type="PROSITE-ProRule" id="PRU00546"/>
    </source>
</evidence>
<dbReference type="PROSITE" id="PS00636">
    <property type="entry name" value="DNAJ_1"/>
    <property type="match status" value="1"/>
</dbReference>
<organism evidence="9">
    <name type="scientific">Spathaspora passalidarum (strain NRRL Y-27907 / 11-Y1)</name>
    <dbReference type="NCBI Taxonomy" id="619300"/>
    <lineage>
        <taxon>Eukaryota</taxon>
        <taxon>Fungi</taxon>
        <taxon>Dikarya</taxon>
        <taxon>Ascomycota</taxon>
        <taxon>Saccharomycotina</taxon>
        <taxon>Pichiomycetes</taxon>
        <taxon>Debaryomycetaceae</taxon>
        <taxon>Spathaspora</taxon>
    </lineage>
</organism>
<keyword evidence="3 5" id="KW-0863">Zinc-finger</keyword>
<dbReference type="InterPro" id="IPR018253">
    <property type="entry name" value="DnaJ_domain_CS"/>
</dbReference>
<evidence type="ECO:0000256" key="3">
    <source>
        <dbReference type="ARBA" id="ARBA00022771"/>
    </source>
</evidence>
<dbReference type="InterPro" id="IPR036410">
    <property type="entry name" value="HSP_DnaJ_Cys-rich_dom_sf"/>
</dbReference>
<evidence type="ECO:0000256" key="4">
    <source>
        <dbReference type="ARBA" id="ARBA00022833"/>
    </source>
</evidence>
<keyword evidence="1 5" id="KW-0479">Metal-binding</keyword>
<dbReference type="PROSITE" id="PS50076">
    <property type="entry name" value="DNAJ_2"/>
    <property type="match status" value="1"/>
</dbReference>
<dbReference type="Gene3D" id="2.60.260.20">
    <property type="entry name" value="Urease metallochaperone UreE, N-terminal domain"/>
    <property type="match status" value="2"/>
</dbReference>
<reference evidence="8 9" key="1">
    <citation type="journal article" date="2011" name="Proc. Natl. Acad. Sci. U.S.A.">
        <title>Comparative genomics of xylose-fermenting fungi for enhanced biofuel production.</title>
        <authorList>
            <person name="Wohlbach D.J."/>
            <person name="Kuo A."/>
            <person name="Sato T.K."/>
            <person name="Potts K.M."/>
            <person name="Salamov A.A."/>
            <person name="LaButti K.M."/>
            <person name="Sun H."/>
            <person name="Clum A."/>
            <person name="Pangilinan J.L."/>
            <person name="Lindquist E.A."/>
            <person name="Lucas S."/>
            <person name="Lapidus A."/>
            <person name="Jin M."/>
            <person name="Gunawan C."/>
            <person name="Balan V."/>
            <person name="Dale B.E."/>
            <person name="Jeffries T.W."/>
            <person name="Zinkel R."/>
            <person name="Barry K.W."/>
            <person name="Grigoriev I.V."/>
            <person name="Gasch A.P."/>
        </authorList>
    </citation>
    <scope>NUCLEOTIDE SEQUENCE [LARGE SCALE GENOMIC DNA]</scope>
    <source>
        <strain evidence="9">NRRL Y-27907 / 11-Y1</strain>
    </source>
</reference>
<evidence type="ECO:0000313" key="9">
    <source>
        <dbReference type="Proteomes" id="UP000000709"/>
    </source>
</evidence>
<dbReference type="InterPro" id="IPR036869">
    <property type="entry name" value="J_dom_sf"/>
</dbReference>
<dbReference type="EMBL" id="GL996500">
    <property type="protein sequence ID" value="EGW33873.1"/>
    <property type="molecule type" value="Genomic_DNA"/>
</dbReference>
<dbReference type="InParanoid" id="G3AJH0"/>
<dbReference type="GO" id="GO:0030544">
    <property type="term" value="F:Hsp70 protein binding"/>
    <property type="evidence" value="ECO:0007669"/>
    <property type="project" value="InterPro"/>
</dbReference>
<dbReference type="AlphaFoldDB" id="G3AJH0"/>
<dbReference type="Gene3D" id="1.10.287.110">
    <property type="entry name" value="DnaJ domain"/>
    <property type="match status" value="1"/>
</dbReference>
<dbReference type="STRING" id="619300.G3AJH0"/>
<evidence type="ECO:0000313" key="8">
    <source>
        <dbReference type="EMBL" id="EGW33873.1"/>
    </source>
</evidence>
<dbReference type="FunFam" id="1.10.287.110:FF:000245">
    <property type="entry name" value="DnaJ domain containing protein"/>
    <property type="match status" value="1"/>
</dbReference>
<gene>
    <name evidence="8" type="ORF">SPAPADRAFT_59248</name>
</gene>
<keyword evidence="9" id="KW-1185">Reference proteome</keyword>
<keyword evidence="4 5" id="KW-0862">Zinc</keyword>
<accession>G3AJH0</accession>
<dbReference type="PANTHER" id="PTHR43888">
    <property type="entry name" value="DNAJ-LIKE-2, ISOFORM A-RELATED"/>
    <property type="match status" value="1"/>
</dbReference>
<dbReference type="Pfam" id="PF01556">
    <property type="entry name" value="DnaJ_C"/>
    <property type="match status" value="1"/>
</dbReference>
<dbReference type="eggNOG" id="KOG0712">
    <property type="taxonomic scope" value="Eukaryota"/>
</dbReference>